<evidence type="ECO:0000256" key="3">
    <source>
        <dbReference type="ARBA" id="ARBA00022491"/>
    </source>
</evidence>
<dbReference type="GeneID" id="41591442"/>
<dbReference type="Gene3D" id="3.30.190.20">
    <property type="match status" value="1"/>
</dbReference>
<proteinExistence type="inferred from homology"/>
<gene>
    <name evidence="11" type="primary">rpl1</name>
    <name evidence="13" type="ORF">B6F84_10915</name>
</gene>
<sequence length="218" mass="24635">MIVPKDKLTEGLKEALLENNNPKRNFKQSVDLIVSFRGVDMKKGEIKLREIVPLPKAPTKERRVLVVPTFEQLDSVKKAEPNVILTKEELQKLNGQKRVVRKYARDNDWFLIAPESMPIAGRILGPALGPRGKFPTPLPTSSEVSEYVLRFKHSTVVKTKDQPHVQIFIGSEDQKPEDLADNAIAVLNTIEGKLKNLTYIKAIYVKTTMGKPIQIKMK</sequence>
<evidence type="ECO:0000256" key="11">
    <source>
        <dbReference type="HAMAP-Rule" id="MF_01318"/>
    </source>
</evidence>
<evidence type="ECO:0000256" key="1">
    <source>
        <dbReference type="ARBA" id="ARBA00010531"/>
    </source>
</evidence>
<keyword evidence="14" id="KW-1185">Reference proteome</keyword>
<accession>A0A1W6K1V9</accession>
<keyword evidence="9 11" id="KW-0687">Ribonucleoprotein</keyword>
<dbReference type="Pfam" id="PF00687">
    <property type="entry name" value="Ribosomal_L1"/>
    <property type="match status" value="1"/>
</dbReference>
<comment type="function">
    <text evidence="11">Protein L1 is also a translational repressor protein, it controls the translation of its operon by binding to its mRNA.</text>
</comment>
<organism evidence="13 14">
    <name type="scientific">Acidianus manzaensis</name>
    <dbReference type="NCBI Taxonomy" id="282676"/>
    <lineage>
        <taxon>Archaea</taxon>
        <taxon>Thermoproteota</taxon>
        <taxon>Thermoprotei</taxon>
        <taxon>Sulfolobales</taxon>
        <taxon>Sulfolobaceae</taxon>
        <taxon>Acidianus</taxon>
    </lineage>
</organism>
<keyword evidence="5 11" id="KW-0699">rRNA-binding</keyword>
<comment type="subunit">
    <text evidence="2 11">Part of the 50S ribosomal subunit.</text>
</comment>
<evidence type="ECO:0000256" key="2">
    <source>
        <dbReference type="ARBA" id="ARBA00011838"/>
    </source>
</evidence>
<keyword evidence="7 11" id="KW-0694">RNA-binding</keyword>
<dbReference type="NCBIfam" id="NF003244">
    <property type="entry name" value="PRK04203.1"/>
    <property type="match status" value="1"/>
</dbReference>
<evidence type="ECO:0000256" key="12">
    <source>
        <dbReference type="RuleBase" id="RU000659"/>
    </source>
</evidence>
<dbReference type="SUPFAM" id="SSF56808">
    <property type="entry name" value="Ribosomal protein L1"/>
    <property type="match status" value="1"/>
</dbReference>
<comment type="function">
    <text evidence="11">Binds directly to 23S rRNA. Probably involved in E site tRNA release.</text>
</comment>
<dbReference type="GO" id="GO:0003735">
    <property type="term" value="F:structural constituent of ribosome"/>
    <property type="evidence" value="ECO:0007669"/>
    <property type="project" value="InterPro"/>
</dbReference>
<dbReference type="STRING" id="282676.B6F84_10915"/>
<dbReference type="InterPro" id="IPR002143">
    <property type="entry name" value="Ribosomal_uL1"/>
</dbReference>
<dbReference type="GO" id="GO:0006412">
    <property type="term" value="P:translation"/>
    <property type="evidence" value="ECO:0007669"/>
    <property type="project" value="UniProtKB-UniRule"/>
</dbReference>
<evidence type="ECO:0000256" key="4">
    <source>
        <dbReference type="ARBA" id="ARBA00022555"/>
    </source>
</evidence>
<evidence type="ECO:0000256" key="5">
    <source>
        <dbReference type="ARBA" id="ARBA00022730"/>
    </source>
</evidence>
<dbReference type="PANTHER" id="PTHR36427:SF3">
    <property type="entry name" value="LARGE RIBOSOMAL SUBUNIT PROTEIN UL1M"/>
    <property type="match status" value="1"/>
</dbReference>
<comment type="function">
    <text evidence="10">Probably involved in E site tRNA release. Binds directly to 23S rRNA.</text>
</comment>
<dbReference type="InterPro" id="IPR023674">
    <property type="entry name" value="Ribosomal_uL1-like"/>
</dbReference>
<dbReference type="Proteomes" id="UP000193404">
    <property type="component" value="Chromosome"/>
</dbReference>
<evidence type="ECO:0000313" key="14">
    <source>
        <dbReference type="Proteomes" id="UP000193404"/>
    </source>
</evidence>
<evidence type="ECO:0000256" key="7">
    <source>
        <dbReference type="ARBA" id="ARBA00022884"/>
    </source>
</evidence>
<dbReference type="EMBL" id="CP020477">
    <property type="protein sequence ID" value="ARM76480.1"/>
    <property type="molecule type" value="Genomic_DNA"/>
</dbReference>
<comment type="similarity">
    <text evidence="1 11 12">Belongs to the universal ribosomal protein uL1 family.</text>
</comment>
<evidence type="ECO:0000256" key="9">
    <source>
        <dbReference type="ARBA" id="ARBA00023274"/>
    </source>
</evidence>
<dbReference type="PANTHER" id="PTHR36427">
    <property type="entry name" value="54S RIBOSOMAL PROTEIN L1, MITOCHONDRIAL"/>
    <property type="match status" value="1"/>
</dbReference>
<dbReference type="InterPro" id="IPR023673">
    <property type="entry name" value="Ribosomal_uL1_CS"/>
</dbReference>
<dbReference type="GO" id="GO:0006417">
    <property type="term" value="P:regulation of translation"/>
    <property type="evidence" value="ECO:0007669"/>
    <property type="project" value="UniProtKB-KW"/>
</dbReference>
<dbReference type="OrthoDB" id="10382at2157"/>
<dbReference type="InterPro" id="IPR023669">
    <property type="entry name" value="Ribosomal_uL1_arc"/>
</dbReference>
<keyword evidence="8 11" id="KW-0689">Ribosomal protein</keyword>
<dbReference type="HAMAP" id="MF_01318_A">
    <property type="entry name" value="Ribosomal_uL1_A"/>
    <property type="match status" value="1"/>
</dbReference>
<dbReference type="GO" id="GO:0000049">
    <property type="term" value="F:tRNA binding"/>
    <property type="evidence" value="ECO:0007669"/>
    <property type="project" value="UniProtKB-KW"/>
</dbReference>
<evidence type="ECO:0000313" key="13">
    <source>
        <dbReference type="EMBL" id="ARM76480.1"/>
    </source>
</evidence>
<protein>
    <recommendedName>
        <fullName evidence="11">Large ribosomal subunit protein uL1</fullName>
    </recommendedName>
</protein>
<dbReference type="AlphaFoldDB" id="A0A1W6K1V9"/>
<dbReference type="Gene3D" id="3.40.50.790">
    <property type="match status" value="1"/>
</dbReference>
<dbReference type="InterPro" id="IPR028364">
    <property type="entry name" value="Ribosomal_uL1/biogenesis"/>
</dbReference>
<evidence type="ECO:0000256" key="6">
    <source>
        <dbReference type="ARBA" id="ARBA00022845"/>
    </source>
</evidence>
<dbReference type="GO" id="GO:0015934">
    <property type="term" value="C:large ribosomal subunit"/>
    <property type="evidence" value="ECO:0007669"/>
    <property type="project" value="InterPro"/>
</dbReference>
<dbReference type="FunFam" id="3.40.50.790:FF:000005">
    <property type="entry name" value="50S ribosomal protein L1"/>
    <property type="match status" value="1"/>
</dbReference>
<evidence type="ECO:0000256" key="8">
    <source>
        <dbReference type="ARBA" id="ARBA00022980"/>
    </source>
</evidence>
<dbReference type="PIRSF" id="PIRSF002155">
    <property type="entry name" value="Ribosomal_L1"/>
    <property type="match status" value="1"/>
</dbReference>
<keyword evidence="3 11" id="KW-0678">Repressor</keyword>
<dbReference type="InterPro" id="IPR016095">
    <property type="entry name" value="Ribosomal_uL1_3-a/b-sand"/>
</dbReference>
<dbReference type="KEGG" id="aman:B6F84_10915"/>
<name>A0A1W6K1V9_9CREN</name>
<keyword evidence="6 11" id="KW-0810">Translation regulation</keyword>
<evidence type="ECO:0000256" key="10">
    <source>
        <dbReference type="ARBA" id="ARBA00045545"/>
    </source>
</evidence>
<dbReference type="CDD" id="cd00403">
    <property type="entry name" value="Ribosomal_L1"/>
    <property type="match status" value="1"/>
</dbReference>
<dbReference type="RefSeq" id="WP_148692270.1">
    <property type="nucleotide sequence ID" value="NZ_CP020477.1"/>
</dbReference>
<keyword evidence="4 11" id="KW-0820">tRNA-binding</keyword>
<reference evidence="13 14" key="1">
    <citation type="submission" date="2017-03" db="EMBL/GenBank/DDBJ databases">
        <title>Sulfur activation and transportation mechanism of thermophilic Archaea Acidianus manzaensis YN-25.</title>
        <authorList>
            <person name="Ma Y."/>
            <person name="Yang Y."/>
            <person name="Xia J."/>
        </authorList>
    </citation>
    <scope>NUCLEOTIDE SEQUENCE [LARGE SCALE GENOMIC DNA]</scope>
    <source>
        <strain evidence="13 14">YN-25</strain>
    </source>
</reference>
<dbReference type="GO" id="GO:0019843">
    <property type="term" value="F:rRNA binding"/>
    <property type="evidence" value="ECO:0007669"/>
    <property type="project" value="UniProtKB-UniRule"/>
</dbReference>
<dbReference type="PROSITE" id="PS01199">
    <property type="entry name" value="RIBOSOMAL_L1"/>
    <property type="match status" value="1"/>
</dbReference>